<sequence length="155" mass="17708">MAVEHLEKRDNESSIGILCYQIATVSKQKSEAMFQEASLNISTDQAWILAKANEKGEDGVQQSELVTEEQIVGAKSQVSRLIQDLVEKDYLARRIDPNDRRQTYLITTSDGLKVLHQVEEIILKRKNAYLYSLSIEEYNTLMRLLNKALHAIKNN</sequence>
<keyword evidence="3" id="KW-0804">Transcription</keyword>
<dbReference type="GO" id="GO:0003700">
    <property type="term" value="F:DNA-binding transcription factor activity"/>
    <property type="evidence" value="ECO:0007669"/>
    <property type="project" value="InterPro"/>
</dbReference>
<dbReference type="Gene3D" id="1.10.10.10">
    <property type="entry name" value="Winged helix-like DNA-binding domain superfamily/Winged helix DNA-binding domain"/>
    <property type="match status" value="1"/>
</dbReference>
<name>A0A9P1JLN9_9VIBR</name>
<organism evidence="5">
    <name type="scientific">Vibrio nigripulchritudo</name>
    <dbReference type="NCBI Taxonomy" id="28173"/>
    <lineage>
        <taxon>Bacteria</taxon>
        <taxon>Pseudomonadati</taxon>
        <taxon>Pseudomonadota</taxon>
        <taxon>Gammaproteobacteria</taxon>
        <taxon>Vibrionales</taxon>
        <taxon>Vibrionaceae</taxon>
        <taxon>Vibrio</taxon>
    </lineage>
</organism>
<dbReference type="PROSITE" id="PS01117">
    <property type="entry name" value="HTH_MARR_1"/>
    <property type="match status" value="1"/>
</dbReference>
<accession>A0A9P1JLN9</accession>
<dbReference type="SMART" id="SM00347">
    <property type="entry name" value="HTH_MARR"/>
    <property type="match status" value="1"/>
</dbReference>
<dbReference type="PANTHER" id="PTHR42756">
    <property type="entry name" value="TRANSCRIPTIONAL REGULATOR, MARR"/>
    <property type="match status" value="1"/>
</dbReference>
<dbReference type="InterPro" id="IPR036390">
    <property type="entry name" value="WH_DNA-bd_sf"/>
</dbReference>
<dbReference type="InterPro" id="IPR023187">
    <property type="entry name" value="Tscrpt_reg_MarR-type_CS"/>
</dbReference>
<proteinExistence type="predicted"/>
<protein>
    <submittedName>
        <fullName evidence="5">Bacterial regulatory protein, GntR family</fullName>
    </submittedName>
</protein>
<geneLocation type="plasmid" evidence="5">
    <name>VIBNI_pA</name>
</geneLocation>
<dbReference type="GO" id="GO:0003677">
    <property type="term" value="F:DNA binding"/>
    <property type="evidence" value="ECO:0007669"/>
    <property type="project" value="UniProtKB-KW"/>
</dbReference>
<keyword evidence="5" id="KW-0614">Plasmid</keyword>
<dbReference type="EMBL" id="FP893246">
    <property type="protein sequence ID" value="CBJ93217.1"/>
    <property type="molecule type" value="Genomic_DNA"/>
</dbReference>
<evidence type="ECO:0000313" key="5">
    <source>
        <dbReference type="EMBL" id="CBJ93217.1"/>
    </source>
</evidence>
<keyword evidence="1" id="KW-0805">Transcription regulation</keyword>
<evidence type="ECO:0000259" key="4">
    <source>
        <dbReference type="PROSITE" id="PS50995"/>
    </source>
</evidence>
<feature type="domain" description="HTH marR-type" evidence="4">
    <location>
        <begin position="1"/>
        <end position="150"/>
    </location>
</feature>
<keyword evidence="2" id="KW-0238">DNA-binding</keyword>
<evidence type="ECO:0000256" key="2">
    <source>
        <dbReference type="ARBA" id="ARBA00023125"/>
    </source>
</evidence>
<dbReference type="AlphaFoldDB" id="A0A9P1JLN9"/>
<gene>
    <name evidence="5" type="ORF">VIBNI_0199</name>
</gene>
<dbReference type="SUPFAM" id="SSF46785">
    <property type="entry name" value="Winged helix' DNA-binding domain"/>
    <property type="match status" value="1"/>
</dbReference>
<evidence type="ECO:0000256" key="3">
    <source>
        <dbReference type="ARBA" id="ARBA00023163"/>
    </source>
</evidence>
<dbReference type="InterPro" id="IPR036388">
    <property type="entry name" value="WH-like_DNA-bd_sf"/>
</dbReference>
<evidence type="ECO:0000256" key="1">
    <source>
        <dbReference type="ARBA" id="ARBA00023015"/>
    </source>
</evidence>
<reference evidence="5" key="1">
    <citation type="submission" date="2010-02" db="EMBL/GenBank/DDBJ databases">
        <authorList>
            <person name="Genoscope - CEA"/>
        </authorList>
    </citation>
    <scope>NUCLEOTIDE SEQUENCE</scope>
    <source>
        <plasmid evidence="5">VIBNI_pA</plasmid>
    </source>
</reference>
<dbReference type="RefSeq" id="WP_013610345.1">
    <property type="nucleotide sequence ID" value="NC_015156.1"/>
</dbReference>
<dbReference type="PROSITE" id="PS50995">
    <property type="entry name" value="HTH_MARR_2"/>
    <property type="match status" value="1"/>
</dbReference>
<dbReference type="InterPro" id="IPR000835">
    <property type="entry name" value="HTH_MarR-typ"/>
</dbReference>
<dbReference type="PANTHER" id="PTHR42756:SF1">
    <property type="entry name" value="TRANSCRIPTIONAL REPRESSOR OF EMRAB OPERON"/>
    <property type="match status" value="1"/>
</dbReference>